<proteinExistence type="predicted"/>
<reference evidence="2 3" key="1">
    <citation type="submission" date="2024-09" db="EMBL/GenBank/DDBJ databases">
        <title>T2T genomes of carrot and Alternaria dauci and their utility for understanding host-pathogen interaction during carrot leaf blight disease.</title>
        <authorList>
            <person name="Liu W."/>
            <person name="Xu S."/>
            <person name="Ou C."/>
            <person name="Liu X."/>
            <person name="Zhuang F."/>
            <person name="Deng X.W."/>
        </authorList>
    </citation>
    <scope>NUCLEOTIDE SEQUENCE [LARGE SCALE GENOMIC DNA]</scope>
    <source>
        <strain evidence="2 3">A2016</strain>
    </source>
</reference>
<evidence type="ECO:0000313" key="2">
    <source>
        <dbReference type="EMBL" id="KAL1799211.1"/>
    </source>
</evidence>
<evidence type="ECO:0000313" key="3">
    <source>
        <dbReference type="Proteomes" id="UP001578633"/>
    </source>
</evidence>
<name>A0ABR3URZ3_9PLEO</name>
<organism evidence="2 3">
    <name type="scientific">Alternaria dauci</name>
    <dbReference type="NCBI Taxonomy" id="48095"/>
    <lineage>
        <taxon>Eukaryota</taxon>
        <taxon>Fungi</taxon>
        <taxon>Dikarya</taxon>
        <taxon>Ascomycota</taxon>
        <taxon>Pezizomycotina</taxon>
        <taxon>Dothideomycetes</taxon>
        <taxon>Pleosporomycetidae</taxon>
        <taxon>Pleosporales</taxon>
        <taxon>Pleosporineae</taxon>
        <taxon>Pleosporaceae</taxon>
        <taxon>Alternaria</taxon>
        <taxon>Alternaria sect. Porri</taxon>
    </lineage>
</organism>
<accession>A0ABR3URZ3</accession>
<evidence type="ECO:0000256" key="1">
    <source>
        <dbReference type="SAM" id="MobiDB-lite"/>
    </source>
</evidence>
<sequence>MARSESYHPFLSTWEHPWSLTILDTFSDYELRNYYELINDAIKHGDVSILTMSDMRVTQRRIKRALEARNVPIINLWDSWDYDLGSVRGVRGVGFLRRGSPDIIIRPTVEQRVINIPAPQPSITFQTIEAPSPNITYKTIQAPQPAALPQQPELPKRIRIRDQWGHIVEERNETEQEKSDREFEEWKEKFGAK</sequence>
<keyword evidence="3" id="KW-1185">Reference proteome</keyword>
<dbReference type="EMBL" id="JBHGVX010000002">
    <property type="protein sequence ID" value="KAL1799211.1"/>
    <property type="molecule type" value="Genomic_DNA"/>
</dbReference>
<gene>
    <name evidence="2" type="ORF">ACET3X_003248</name>
</gene>
<dbReference type="Proteomes" id="UP001578633">
    <property type="component" value="Chromosome 2"/>
</dbReference>
<protein>
    <submittedName>
        <fullName evidence="2">Uncharacterized protein</fullName>
    </submittedName>
</protein>
<feature type="region of interest" description="Disordered" evidence="1">
    <location>
        <begin position="169"/>
        <end position="193"/>
    </location>
</feature>
<dbReference type="GeneID" id="96083570"/>
<dbReference type="RefSeq" id="XP_069309795.1">
    <property type="nucleotide sequence ID" value="XM_069448502.1"/>
</dbReference>
<comment type="caution">
    <text evidence="2">The sequence shown here is derived from an EMBL/GenBank/DDBJ whole genome shotgun (WGS) entry which is preliminary data.</text>
</comment>